<gene>
    <name evidence="2" type="ORF">Cfor_04762</name>
</gene>
<accession>A0A6L2PJF5</accession>
<reference evidence="3" key="1">
    <citation type="submission" date="2020-01" db="EMBL/GenBank/DDBJ databases">
        <title>Draft genome sequence of the Termite Coptotermes fromosanus.</title>
        <authorList>
            <person name="Itakura S."/>
            <person name="Yosikawa Y."/>
            <person name="Umezawa K."/>
        </authorList>
    </citation>
    <scope>NUCLEOTIDE SEQUENCE [LARGE SCALE GENOMIC DNA]</scope>
</reference>
<dbReference type="EMBL" id="BLKM01000378">
    <property type="protein sequence ID" value="GFG32669.1"/>
    <property type="molecule type" value="Genomic_DNA"/>
</dbReference>
<evidence type="ECO:0000256" key="1">
    <source>
        <dbReference type="SAM" id="MobiDB-lite"/>
    </source>
</evidence>
<organism evidence="2 3">
    <name type="scientific">Coptotermes formosanus</name>
    <name type="common">Formosan subterranean termite</name>
    <dbReference type="NCBI Taxonomy" id="36987"/>
    <lineage>
        <taxon>Eukaryota</taxon>
        <taxon>Metazoa</taxon>
        <taxon>Ecdysozoa</taxon>
        <taxon>Arthropoda</taxon>
        <taxon>Hexapoda</taxon>
        <taxon>Insecta</taxon>
        <taxon>Pterygota</taxon>
        <taxon>Neoptera</taxon>
        <taxon>Polyneoptera</taxon>
        <taxon>Dictyoptera</taxon>
        <taxon>Blattodea</taxon>
        <taxon>Blattoidea</taxon>
        <taxon>Termitoidae</taxon>
        <taxon>Rhinotermitidae</taxon>
        <taxon>Coptotermes</taxon>
    </lineage>
</organism>
<proteinExistence type="predicted"/>
<feature type="region of interest" description="Disordered" evidence="1">
    <location>
        <begin position="88"/>
        <end position="120"/>
    </location>
</feature>
<comment type="caution">
    <text evidence="2">The sequence shown here is derived from an EMBL/GenBank/DDBJ whole genome shotgun (WGS) entry which is preliminary data.</text>
</comment>
<dbReference type="AlphaFoldDB" id="A0A6L2PJF5"/>
<sequence length="147" mass="16553">MFRDYPMSHSDPSEKRISPPINAKCMMDKAVQVSSDHTDEGATSTGIIHQTQAAEELNHSFQIQHWPASQPTLNRRSLEHEEDIEHVEEIPLSSEVQAKTLDMTGPESSHETDKTDGTWLTEDTKPDDGCGIQCLYYTMQCCECTIL</sequence>
<evidence type="ECO:0000313" key="2">
    <source>
        <dbReference type="EMBL" id="GFG32669.1"/>
    </source>
</evidence>
<feature type="compositionally biased region" description="Basic and acidic residues" evidence="1">
    <location>
        <begin position="108"/>
        <end position="120"/>
    </location>
</feature>
<name>A0A6L2PJF5_COPFO</name>
<protein>
    <submittedName>
        <fullName evidence="2">Uncharacterized protein</fullName>
    </submittedName>
</protein>
<keyword evidence="3" id="KW-1185">Reference proteome</keyword>
<dbReference type="OrthoDB" id="6608749at2759"/>
<dbReference type="Proteomes" id="UP000502823">
    <property type="component" value="Unassembled WGS sequence"/>
</dbReference>
<evidence type="ECO:0000313" key="3">
    <source>
        <dbReference type="Proteomes" id="UP000502823"/>
    </source>
</evidence>
<dbReference type="InParanoid" id="A0A6L2PJF5"/>